<keyword evidence="3" id="KW-1185">Reference proteome</keyword>
<sequence length="100" mass="11009">MAIYPMLARAGFSAEDVYKKMQHGGEPGAAGTPFVIETKFDGERYLLHRKVDPVTGAETIKYTSRQGHEHGVKSNYSVLDNVVTSQLEAEDLILDGELLV</sequence>
<dbReference type="InterPro" id="IPR029710">
    <property type="entry name" value="LIG4"/>
</dbReference>
<reference evidence="2" key="1">
    <citation type="submission" date="2017-08" db="EMBL/GenBank/DDBJ databases">
        <authorList>
            <person name="Polle J.E."/>
            <person name="Barry K."/>
            <person name="Cushman J."/>
            <person name="Schmutz J."/>
            <person name="Tran D."/>
            <person name="Hathwaick L.T."/>
            <person name="Yim W.C."/>
            <person name="Jenkins J."/>
            <person name="Mckie-Krisberg Z.M."/>
            <person name="Prochnik S."/>
            <person name="Lindquist E."/>
            <person name="Dockter R.B."/>
            <person name="Adam C."/>
            <person name="Molina H."/>
            <person name="Bunkerborg J."/>
            <person name="Jin E."/>
            <person name="Buchheim M."/>
            <person name="Magnuson J."/>
        </authorList>
    </citation>
    <scope>NUCLEOTIDE SEQUENCE</scope>
    <source>
        <strain evidence="2">CCAP 19/18</strain>
    </source>
</reference>
<evidence type="ECO:0000259" key="1">
    <source>
        <dbReference type="Pfam" id="PF01068"/>
    </source>
</evidence>
<dbReference type="Gene3D" id="3.30.470.30">
    <property type="entry name" value="DNA ligase/mRNA capping enzyme"/>
    <property type="match status" value="1"/>
</dbReference>
<dbReference type="PANTHER" id="PTHR45997:SF1">
    <property type="entry name" value="DNA LIGASE 4"/>
    <property type="match status" value="1"/>
</dbReference>
<dbReference type="PANTHER" id="PTHR45997">
    <property type="entry name" value="DNA LIGASE 4"/>
    <property type="match status" value="1"/>
</dbReference>
<dbReference type="InterPro" id="IPR012310">
    <property type="entry name" value="DNA_ligase_ATP-dep_cent"/>
</dbReference>
<feature type="domain" description="ATP-dependent DNA ligase family profile" evidence="1">
    <location>
        <begin position="5"/>
        <end position="100"/>
    </location>
</feature>
<evidence type="ECO:0000313" key="3">
    <source>
        <dbReference type="Proteomes" id="UP000815325"/>
    </source>
</evidence>
<proteinExistence type="predicted"/>
<comment type="caution">
    <text evidence="2">The sequence shown here is derived from an EMBL/GenBank/DDBJ whole genome shotgun (WGS) entry which is preliminary data.</text>
</comment>
<dbReference type="SUPFAM" id="SSF56091">
    <property type="entry name" value="DNA ligase/mRNA capping enzyme, catalytic domain"/>
    <property type="match status" value="1"/>
</dbReference>
<feature type="non-terminal residue" evidence="2">
    <location>
        <position position="100"/>
    </location>
</feature>
<dbReference type="EMBL" id="MU070172">
    <property type="protein sequence ID" value="KAF5829349.1"/>
    <property type="molecule type" value="Genomic_DNA"/>
</dbReference>
<gene>
    <name evidence="2" type="ORF">DUNSADRAFT_16209</name>
</gene>
<dbReference type="Proteomes" id="UP000815325">
    <property type="component" value="Unassembled WGS sequence"/>
</dbReference>
<accession>A0ABQ7G411</accession>
<organism evidence="2 3">
    <name type="scientific">Dunaliella salina</name>
    <name type="common">Green alga</name>
    <name type="synonym">Protococcus salinus</name>
    <dbReference type="NCBI Taxonomy" id="3046"/>
    <lineage>
        <taxon>Eukaryota</taxon>
        <taxon>Viridiplantae</taxon>
        <taxon>Chlorophyta</taxon>
        <taxon>core chlorophytes</taxon>
        <taxon>Chlorophyceae</taxon>
        <taxon>CS clade</taxon>
        <taxon>Chlamydomonadales</taxon>
        <taxon>Dunaliellaceae</taxon>
        <taxon>Dunaliella</taxon>
    </lineage>
</organism>
<name>A0ABQ7G411_DUNSA</name>
<protein>
    <recommendedName>
        <fullName evidence="1">ATP-dependent DNA ligase family profile domain-containing protein</fullName>
    </recommendedName>
</protein>
<evidence type="ECO:0000313" key="2">
    <source>
        <dbReference type="EMBL" id="KAF5829349.1"/>
    </source>
</evidence>
<dbReference type="Pfam" id="PF01068">
    <property type="entry name" value="DNA_ligase_A_M"/>
    <property type="match status" value="1"/>
</dbReference>